<dbReference type="Gene3D" id="2.60.120.620">
    <property type="entry name" value="q2cbj1_9rhob like domain"/>
    <property type="match status" value="1"/>
</dbReference>
<organism evidence="1 2">
    <name type="scientific">Stigmatella ashevillensis</name>
    <dbReference type="NCBI Taxonomy" id="2995309"/>
    <lineage>
        <taxon>Bacteria</taxon>
        <taxon>Pseudomonadati</taxon>
        <taxon>Myxococcota</taxon>
        <taxon>Myxococcia</taxon>
        <taxon>Myxococcales</taxon>
        <taxon>Cystobacterineae</taxon>
        <taxon>Archangiaceae</taxon>
        <taxon>Stigmatella</taxon>
    </lineage>
</organism>
<proteinExistence type="predicted"/>
<evidence type="ECO:0000313" key="1">
    <source>
        <dbReference type="EMBL" id="MDC0710242.1"/>
    </source>
</evidence>
<name>A0ABT5D991_9BACT</name>
<sequence>MLESSDLAPASTERMLARHIQENPYSHSDIRGLRRSLERTGLAKVSNLCPEPLKKKLAEEAEDLLERHARRRDMRFAETGNTPRKLSNVRRQDILEHGGVIPQLYGSEVLLSALSRITGGPVLPCPYNDEQYVITQIHQPGDTHGWHWDDYSYALVWIIDCPPVELGGFVQCVPHTKWNKSSPRLCEAFIDRPIYSVALAPGDLYFLRADTTLHRVYPLLKACRRVILNMAFASSANLEKPVSHETMDALWAS</sequence>
<dbReference type="Pfam" id="PF23169">
    <property type="entry name" value="HalD"/>
    <property type="match status" value="1"/>
</dbReference>
<protein>
    <recommendedName>
        <fullName evidence="3">Fe2OG dioxygenase domain-containing protein</fullName>
    </recommendedName>
</protein>
<dbReference type="RefSeq" id="WP_272139499.1">
    <property type="nucleotide sequence ID" value="NZ_JAQNDM010000002.1"/>
</dbReference>
<keyword evidence="2" id="KW-1185">Reference proteome</keyword>
<gene>
    <name evidence="1" type="ORF">POL68_17325</name>
</gene>
<comment type="caution">
    <text evidence="1">The sequence shown here is derived from an EMBL/GenBank/DDBJ whole genome shotgun (WGS) entry which is preliminary data.</text>
</comment>
<dbReference type="Proteomes" id="UP001221838">
    <property type="component" value="Unassembled WGS sequence"/>
</dbReference>
<dbReference type="EMBL" id="JAQNDM010000002">
    <property type="protein sequence ID" value="MDC0710242.1"/>
    <property type="molecule type" value="Genomic_DNA"/>
</dbReference>
<evidence type="ECO:0000313" key="2">
    <source>
        <dbReference type="Proteomes" id="UP001221838"/>
    </source>
</evidence>
<reference evidence="1 2" key="1">
    <citation type="submission" date="2022-11" db="EMBL/GenBank/DDBJ databases">
        <title>Minimal conservation of predation-associated metabolite biosynthetic gene clusters underscores biosynthetic potential of Myxococcota including descriptions for ten novel species: Archangium lansinium sp. nov., Myxococcus landrumus sp. nov., Nannocystis bai.</title>
        <authorList>
            <person name="Ahearne A."/>
            <person name="Stevens C."/>
            <person name="Dowd S."/>
        </authorList>
    </citation>
    <scope>NUCLEOTIDE SEQUENCE [LARGE SCALE GENOMIC DNA]</scope>
    <source>
        <strain evidence="1 2">NCWAL01</strain>
    </source>
</reference>
<accession>A0ABT5D991</accession>
<dbReference type="InterPro" id="IPR056470">
    <property type="entry name" value="BesD/HalB-like"/>
</dbReference>
<dbReference type="SUPFAM" id="SSF51197">
    <property type="entry name" value="Clavaminate synthase-like"/>
    <property type="match status" value="1"/>
</dbReference>
<evidence type="ECO:0008006" key="3">
    <source>
        <dbReference type="Google" id="ProtNLM"/>
    </source>
</evidence>